<accession>A0A1U8Q0A1</accession>
<dbReference type="Proteomes" id="UP000189703">
    <property type="component" value="Unplaced"/>
</dbReference>
<feature type="non-terminal residue" evidence="3">
    <location>
        <position position="316"/>
    </location>
</feature>
<reference evidence="3" key="1">
    <citation type="submission" date="2025-08" db="UniProtKB">
        <authorList>
            <consortium name="RefSeq"/>
        </authorList>
    </citation>
    <scope>IDENTIFICATION</scope>
</reference>
<dbReference type="GeneID" id="109114302"/>
<keyword evidence="2" id="KW-1185">Reference proteome</keyword>
<protein>
    <submittedName>
        <fullName evidence="3">Uncharacterized protein LOC109114302</fullName>
    </submittedName>
</protein>
<name>A0A1U8Q0A1_NELNU</name>
<dbReference type="RefSeq" id="XP_019052197.1">
    <property type="nucleotide sequence ID" value="XM_019196652.1"/>
</dbReference>
<dbReference type="InParanoid" id="A0A1U8Q0A1"/>
<evidence type="ECO:0000256" key="1">
    <source>
        <dbReference type="ARBA" id="ARBA00022705"/>
    </source>
</evidence>
<evidence type="ECO:0000313" key="3">
    <source>
        <dbReference type="RefSeq" id="XP_019052197.1"/>
    </source>
</evidence>
<evidence type="ECO:0000313" key="2">
    <source>
        <dbReference type="Proteomes" id="UP000189703"/>
    </source>
</evidence>
<sequence>MKWALDSLLPGSRQFKCHRFKIPGKDLEVKLSLEHQKAFFAGFECCGSVWGCPLCAPKITERRRVEVNDGMVKAQELGLKVMLATFTVPHGLGDDVDLIRHQMMQAWRKGTDSRAGKAMRKSIGLNGYIRVVEVTYGQNGFHPHMHVLLFLNTSLTPQQVQQSWYPIWLDGCRKSGLDDPSEAHGVKVDDGSHAANYVSKWGLDSELTKGHLKKGRASVNPWDLLRIHTFGLEHRAINSDLTDTARTLEIDKDQAGRLFLVFFRAFRGSRQLYWSNGLRALLGLKAEVTDQQLAEEEMDTAAALLATLTDLQRLDL</sequence>
<dbReference type="GO" id="GO:0006260">
    <property type="term" value="P:DNA replication"/>
    <property type="evidence" value="ECO:0007669"/>
    <property type="project" value="UniProtKB-KW"/>
</dbReference>
<dbReference type="InterPro" id="IPR000989">
    <property type="entry name" value="Rep"/>
</dbReference>
<dbReference type="KEGG" id="nnu:109114302"/>
<dbReference type="GO" id="GO:0003677">
    <property type="term" value="F:DNA binding"/>
    <property type="evidence" value="ECO:0007669"/>
    <property type="project" value="InterPro"/>
</dbReference>
<keyword evidence="1" id="KW-0235">DNA replication</keyword>
<gene>
    <name evidence="3" type="primary">LOC109114302</name>
</gene>
<dbReference type="Pfam" id="PF01446">
    <property type="entry name" value="Rep_1"/>
    <property type="match status" value="1"/>
</dbReference>
<proteinExistence type="predicted"/>
<dbReference type="OrthoDB" id="10043269at2759"/>
<dbReference type="AlphaFoldDB" id="A0A1U8Q0A1"/>
<organism evidence="2 3">
    <name type="scientific">Nelumbo nucifera</name>
    <name type="common">Sacred lotus</name>
    <dbReference type="NCBI Taxonomy" id="4432"/>
    <lineage>
        <taxon>Eukaryota</taxon>
        <taxon>Viridiplantae</taxon>
        <taxon>Streptophyta</taxon>
        <taxon>Embryophyta</taxon>
        <taxon>Tracheophyta</taxon>
        <taxon>Spermatophyta</taxon>
        <taxon>Magnoliopsida</taxon>
        <taxon>Proteales</taxon>
        <taxon>Nelumbonaceae</taxon>
        <taxon>Nelumbo</taxon>
    </lineage>
</organism>